<gene>
    <name evidence="10" type="ORF">BF93_16490</name>
</gene>
<dbReference type="SUPFAM" id="SSF57997">
    <property type="entry name" value="Tropomyosin"/>
    <property type="match status" value="1"/>
</dbReference>
<dbReference type="InterPro" id="IPR012480">
    <property type="entry name" value="Hepar_II_III_C"/>
</dbReference>
<name>Z9JSQ9_9MICO</name>
<evidence type="ECO:0000259" key="7">
    <source>
        <dbReference type="Pfam" id="PF07940"/>
    </source>
</evidence>
<dbReference type="Gene3D" id="1.10.287.1490">
    <property type="match status" value="1"/>
</dbReference>
<evidence type="ECO:0000313" key="10">
    <source>
        <dbReference type="EMBL" id="EWS81415.1"/>
    </source>
</evidence>
<evidence type="ECO:0000256" key="2">
    <source>
        <dbReference type="ARBA" id="ARBA00021292"/>
    </source>
</evidence>
<feature type="domain" description="Glycosyl transferase family 1" evidence="6">
    <location>
        <begin position="583"/>
        <end position="754"/>
    </location>
</feature>
<reference evidence="10 11" key="1">
    <citation type="submission" date="2014-02" db="EMBL/GenBank/DDBJ databases">
        <title>Genome sequence of Brachybacterium phenoliresistens strain W13A50.</title>
        <authorList>
            <person name="Wang X."/>
        </authorList>
    </citation>
    <scope>NUCLEOTIDE SEQUENCE [LARGE SCALE GENOMIC DNA]</scope>
    <source>
        <strain evidence="10 11">W13A50</strain>
    </source>
</reference>
<dbReference type="InterPro" id="IPR008929">
    <property type="entry name" value="Chondroitin_lyas"/>
</dbReference>
<comment type="subcellular location">
    <subcellularLocation>
        <location evidence="1">Cell envelope</location>
    </subcellularLocation>
</comment>
<dbReference type="GO" id="GO:0030313">
    <property type="term" value="C:cell envelope"/>
    <property type="evidence" value="ECO:0007669"/>
    <property type="project" value="UniProtKB-SubCell"/>
</dbReference>
<protein>
    <recommendedName>
        <fullName evidence="2">D-inositol 3-phosphate glycosyltransferase</fullName>
    </recommendedName>
</protein>
<evidence type="ECO:0000256" key="4">
    <source>
        <dbReference type="ARBA" id="ARBA00022679"/>
    </source>
</evidence>
<dbReference type="Proteomes" id="UP000023067">
    <property type="component" value="Unassembled WGS sequence"/>
</dbReference>
<dbReference type="Pfam" id="PF07940">
    <property type="entry name" value="Hepar_II_III_C"/>
    <property type="match status" value="1"/>
</dbReference>
<dbReference type="PATRIC" id="fig|396014.3.peg.1643"/>
<dbReference type="InterPro" id="IPR001296">
    <property type="entry name" value="Glyco_trans_1"/>
</dbReference>
<keyword evidence="3" id="KW-0328">Glycosyltransferase</keyword>
<dbReference type="EMBL" id="JDYK01000007">
    <property type="protein sequence ID" value="EWS81415.1"/>
    <property type="molecule type" value="Genomic_DNA"/>
</dbReference>
<dbReference type="RefSeq" id="WP_051486714.1">
    <property type="nucleotide sequence ID" value="NZ_KK069992.1"/>
</dbReference>
<feature type="coiled-coil region" evidence="5">
    <location>
        <begin position="71"/>
        <end position="112"/>
    </location>
</feature>
<evidence type="ECO:0000259" key="6">
    <source>
        <dbReference type="Pfam" id="PF00534"/>
    </source>
</evidence>
<evidence type="ECO:0000259" key="8">
    <source>
        <dbReference type="Pfam" id="PF13439"/>
    </source>
</evidence>
<accession>Z9JSQ9</accession>
<dbReference type="STRING" id="396014.BF93_16490"/>
<dbReference type="HOGENOM" id="CLU_256955_0_0_11"/>
<comment type="caution">
    <text evidence="10">The sequence shown here is derived from an EMBL/GenBank/DDBJ whole genome shotgun (WGS) entry which is preliminary data.</text>
</comment>
<dbReference type="InterPro" id="IPR050194">
    <property type="entry name" value="Glycosyltransferase_grp1"/>
</dbReference>
<dbReference type="Pfam" id="PF16889">
    <property type="entry name" value="Hepar_II_III_N"/>
    <property type="match status" value="1"/>
</dbReference>
<evidence type="ECO:0000256" key="1">
    <source>
        <dbReference type="ARBA" id="ARBA00004196"/>
    </source>
</evidence>
<dbReference type="InterPro" id="IPR028098">
    <property type="entry name" value="Glyco_trans_4-like_N"/>
</dbReference>
<dbReference type="Pfam" id="PF13439">
    <property type="entry name" value="Glyco_transf_4"/>
    <property type="match status" value="1"/>
</dbReference>
<dbReference type="Gene3D" id="2.70.98.70">
    <property type="match status" value="1"/>
</dbReference>
<dbReference type="GO" id="GO:0016757">
    <property type="term" value="F:glycosyltransferase activity"/>
    <property type="evidence" value="ECO:0007669"/>
    <property type="project" value="UniProtKB-KW"/>
</dbReference>
<dbReference type="OrthoDB" id="509705at2"/>
<dbReference type="SUPFAM" id="SSF53756">
    <property type="entry name" value="UDP-Glycosyltransferase/glycogen phosphorylase"/>
    <property type="match status" value="1"/>
</dbReference>
<dbReference type="InterPro" id="IPR031680">
    <property type="entry name" value="Hepar_II_III_N"/>
</dbReference>
<dbReference type="SUPFAM" id="SSF48230">
    <property type="entry name" value="Chondroitin AC/alginate lyase"/>
    <property type="match status" value="1"/>
</dbReference>
<evidence type="ECO:0000256" key="3">
    <source>
        <dbReference type="ARBA" id="ARBA00022676"/>
    </source>
</evidence>
<keyword evidence="4" id="KW-0808">Transferase</keyword>
<dbReference type="Pfam" id="PF00534">
    <property type="entry name" value="Glycos_transf_1"/>
    <property type="match status" value="1"/>
</dbReference>
<evidence type="ECO:0000256" key="5">
    <source>
        <dbReference type="SAM" id="Coils"/>
    </source>
</evidence>
<dbReference type="CDD" id="cd03794">
    <property type="entry name" value="GT4_WbuB-like"/>
    <property type="match status" value="1"/>
</dbReference>
<sequence length="1361" mass="150461">MRQNVRTAILAGGAGWALAVILLALAAATGQPLLAAAAGILGIVLVIGTCIVAHRVIDQAVTSTYRLATRAKNLEERERSLADRASVLEAAERALEERAAALEDGAGALERRADGLEGSLREHGDRLEGIDAALASARTELARTGGVVSRIDGAVGDLAERHRATATGVAGLTEQVVALEESSRTLSGGVQNLRTAHARGKERLESVRKDVRVLRERVPAGFLQEVETEVAQLSGTSREITRASFESALMLGRTPTAVISPELAARLFDDYLSHGDFLRTRPLLEHFDLLSGQSLTNLRAIYRAFRAAGYWDLAARVVAEVARKSRRENDARAVDKIEHEIELFAHPTTVSPDLPEGDPHDPQGPILHVVGRVLPDTQTGYTLRTQYTALAQARKGLPVAIVGQAGITEHEVEQIEHYVHQGVDYYLLPGKPRKDLLLDEWLAENMVQLAHLVQQVRPSVLHAQSDFFNALIAHAVGARYGIPTVYESRGFWEESWLSRTITSQGWGQEAESLFSMYGLPAAYTLRRHAEEVVRELADHVFTLAEVMRDHILESARGAIEPSAVSIVPNSVEPSSFPVQEPDQELKAQIGLPPDAVVVGYISSIVEYEGIDTLLDAYHLASNVSDAPMCLLIVGDGDYLPTLKKHAEAQKMQGVHFTGRVPHEEVLRYYGLIDLFVVPRKPAAVADLVTPLKPFEAFSTGRAVILSDVGALQEIARQSQAVETFTAGSADDLSRKLLALVEDPARRADLSARAAAWVRNHRTWDSNVSEYYRVYRSLGYAGPASEALAAELRLRERAVNAGDVIDALRDVETAPLTGWFSLDRMKQSGQDILEHGWVFEEFEPIRVAESPDWASYGHRHRTWGFNLHTWKFLEPLLREHTESGDRRWLEASLDIALDWLATYLGDEPPEDPMAWYDMSLALRAPMLLNLLIRVSRHDDLRPQAAILVDGLLRHMEELHRDEAFNPKNNHGFYTAASQLHLARFGAPVPGAARTGEVGMDRMRIMAERQFAADGVHLEHSPDYHRMLLGSFERAIQDGLIEDEEIRERIRRAAHVLGWMVQPDGRLVQLGDTPATVMTTKGATSLDPQTEFILSDGARGQAPTQELAVFHDGGYAFVRSPAPRGPGELGTSGYLAFSAAFHSRAHKHADDLNVVWYDRGAEILVDAGRYGYGDLLPADSPLRKQGFYYGSPERQYVEGTRAHNTLMMDGADQERRSREPYGSAILDATQDGEVFDLSARVHHADYIHRRRVVFTPGRELRVLDAVFSQAPETREAVIWFNVAGDFELVQSEETLVLERPSEEGPLRLEITGPGRLLEPVRGATDPLRGWRSRQDRSLEPVWSIGFAVPVETRAAVSTILRLS</sequence>
<evidence type="ECO:0000259" key="9">
    <source>
        <dbReference type="Pfam" id="PF16889"/>
    </source>
</evidence>
<keyword evidence="11" id="KW-1185">Reference proteome</keyword>
<evidence type="ECO:0000313" key="11">
    <source>
        <dbReference type="Proteomes" id="UP000023067"/>
    </source>
</evidence>
<dbReference type="PANTHER" id="PTHR45947">
    <property type="entry name" value="SULFOQUINOVOSYL TRANSFERASE SQD2"/>
    <property type="match status" value="1"/>
</dbReference>
<dbReference type="GO" id="GO:1901137">
    <property type="term" value="P:carbohydrate derivative biosynthetic process"/>
    <property type="evidence" value="ECO:0007669"/>
    <property type="project" value="UniProtKB-ARBA"/>
</dbReference>
<keyword evidence="5" id="KW-0175">Coiled coil</keyword>
<dbReference type="PANTHER" id="PTHR45947:SF3">
    <property type="entry name" value="SULFOQUINOVOSYL TRANSFERASE SQD2"/>
    <property type="match status" value="1"/>
</dbReference>
<dbReference type="Gene3D" id="1.50.10.100">
    <property type="entry name" value="Chondroitin AC/alginate lyase"/>
    <property type="match status" value="1"/>
</dbReference>
<dbReference type="GO" id="GO:0016829">
    <property type="term" value="F:lyase activity"/>
    <property type="evidence" value="ECO:0007669"/>
    <property type="project" value="InterPro"/>
</dbReference>
<feature type="domain" description="Heparin-sulfate lyase N-terminal" evidence="9">
    <location>
        <begin position="830"/>
        <end position="1035"/>
    </location>
</feature>
<proteinExistence type="predicted"/>
<organism evidence="10 11">
    <name type="scientific">Brachybacterium phenoliresistens</name>
    <dbReference type="NCBI Taxonomy" id="396014"/>
    <lineage>
        <taxon>Bacteria</taxon>
        <taxon>Bacillati</taxon>
        <taxon>Actinomycetota</taxon>
        <taxon>Actinomycetes</taxon>
        <taxon>Micrococcales</taxon>
        <taxon>Dermabacteraceae</taxon>
        <taxon>Brachybacterium</taxon>
    </lineage>
</organism>
<feature type="domain" description="Heparinase II/III-like C-terminal" evidence="7">
    <location>
        <begin position="1101"/>
        <end position="1301"/>
    </location>
</feature>
<dbReference type="Gene3D" id="3.40.50.2000">
    <property type="entry name" value="Glycogen Phosphorylase B"/>
    <property type="match status" value="2"/>
</dbReference>
<dbReference type="eggNOG" id="COG0438">
    <property type="taxonomic scope" value="Bacteria"/>
</dbReference>
<feature type="domain" description="Glycosyltransferase subfamily 4-like N-terminal" evidence="8">
    <location>
        <begin position="387"/>
        <end position="573"/>
    </location>
</feature>